<comment type="caution">
    <text evidence="2">The sequence shown here is derived from an EMBL/GenBank/DDBJ whole genome shotgun (WGS) entry which is preliminary data.</text>
</comment>
<evidence type="ECO:0008006" key="4">
    <source>
        <dbReference type="Google" id="ProtNLM"/>
    </source>
</evidence>
<organism evidence="2 3">
    <name type="scientific">Streptomyces canus</name>
    <dbReference type="NCBI Taxonomy" id="58343"/>
    <lineage>
        <taxon>Bacteria</taxon>
        <taxon>Bacillati</taxon>
        <taxon>Actinomycetota</taxon>
        <taxon>Actinomycetes</taxon>
        <taxon>Kitasatosporales</taxon>
        <taxon>Streptomycetaceae</taxon>
        <taxon>Streptomyces</taxon>
        <taxon>Streptomyces aurantiacus group</taxon>
    </lineage>
</organism>
<feature type="region of interest" description="Disordered" evidence="1">
    <location>
        <begin position="1"/>
        <end position="39"/>
    </location>
</feature>
<sequence>MPKKRKKDHKAPAPRKRASVRTTPAQRTDMELVDWDDDSEEGNDPLVAFAERFAAPVDAVKAVQAGERVEWTGEIDGSAMRHRVLVADDGTVAVEQAVFVGGALEELLLCAWHQAEERESLEVGVLAALEDLHTAIRPVLEAEIREFRPDYTAAVPQSFREEPEPYGPGMPVFGWRLLHSVGPDTTWEDTRDTAAWNTSQTMSGWLGYYDHVPELQRTGLVDLLRKHGVPVVLCADCGLPITDRHPRWAGVWVTPDSEHGPVCGEPHARSVAGKPLLGTLTDEDFGGPHRPAENT</sequence>
<proteinExistence type="predicted"/>
<accession>A0AAW8F572</accession>
<evidence type="ECO:0000313" key="3">
    <source>
        <dbReference type="Proteomes" id="UP001234216"/>
    </source>
</evidence>
<dbReference type="AlphaFoldDB" id="A0AAW8F572"/>
<dbReference type="Proteomes" id="UP001234216">
    <property type="component" value="Unassembled WGS sequence"/>
</dbReference>
<dbReference type="EMBL" id="JAUSZV010000004">
    <property type="protein sequence ID" value="MDQ0904638.1"/>
    <property type="molecule type" value="Genomic_DNA"/>
</dbReference>
<dbReference type="RefSeq" id="WP_306972215.1">
    <property type="nucleotide sequence ID" value="NZ_JAUSZV010000004.1"/>
</dbReference>
<protein>
    <recommendedName>
        <fullName evidence="4">Aromatic ring-opening dioxygenase LigA</fullName>
    </recommendedName>
</protein>
<reference evidence="2" key="1">
    <citation type="submission" date="2023-07" db="EMBL/GenBank/DDBJ databases">
        <title>Comparative genomics of wheat-associated soil bacteria to identify genetic determinants of phenazine resistance.</title>
        <authorList>
            <person name="Mouncey N."/>
        </authorList>
    </citation>
    <scope>NUCLEOTIDE SEQUENCE</scope>
    <source>
        <strain evidence="2">V4I22</strain>
    </source>
</reference>
<feature type="compositionally biased region" description="Basic residues" evidence="1">
    <location>
        <begin position="1"/>
        <end position="19"/>
    </location>
</feature>
<name>A0AAW8F572_9ACTN</name>
<gene>
    <name evidence="2" type="ORF">QFZ22_000623</name>
</gene>
<evidence type="ECO:0000313" key="2">
    <source>
        <dbReference type="EMBL" id="MDQ0904638.1"/>
    </source>
</evidence>
<evidence type="ECO:0000256" key="1">
    <source>
        <dbReference type="SAM" id="MobiDB-lite"/>
    </source>
</evidence>